<proteinExistence type="predicted"/>
<sequence length="125" mass="14363">MPKSLTGGQEFLLTYHEISWSGEDHRTLRRMDPIVFQRQGQRYKELVEKSKSFIHIPEEGIGNDSSFGERMPSSIHQLQKISRSVQRQAQKTSEEAERSQEPSIKGQRQSQLAQTSPRGVQDPQI</sequence>
<keyword evidence="3" id="KW-1185">Reference proteome</keyword>
<evidence type="ECO:0000313" key="3">
    <source>
        <dbReference type="Proteomes" id="UP000765509"/>
    </source>
</evidence>
<evidence type="ECO:0000313" key="2">
    <source>
        <dbReference type="EMBL" id="MBW0501565.1"/>
    </source>
</evidence>
<organism evidence="2 3">
    <name type="scientific">Austropuccinia psidii MF-1</name>
    <dbReference type="NCBI Taxonomy" id="1389203"/>
    <lineage>
        <taxon>Eukaryota</taxon>
        <taxon>Fungi</taxon>
        <taxon>Dikarya</taxon>
        <taxon>Basidiomycota</taxon>
        <taxon>Pucciniomycotina</taxon>
        <taxon>Pucciniomycetes</taxon>
        <taxon>Pucciniales</taxon>
        <taxon>Sphaerophragmiaceae</taxon>
        <taxon>Austropuccinia</taxon>
    </lineage>
</organism>
<name>A0A9Q3HH01_9BASI</name>
<accession>A0A9Q3HH01</accession>
<gene>
    <name evidence="2" type="ORF">O181_041280</name>
</gene>
<feature type="compositionally biased region" description="Polar residues" evidence="1">
    <location>
        <begin position="106"/>
        <end position="125"/>
    </location>
</feature>
<evidence type="ECO:0000256" key="1">
    <source>
        <dbReference type="SAM" id="MobiDB-lite"/>
    </source>
</evidence>
<dbReference type="Proteomes" id="UP000765509">
    <property type="component" value="Unassembled WGS sequence"/>
</dbReference>
<dbReference type="EMBL" id="AVOT02016390">
    <property type="protein sequence ID" value="MBW0501565.1"/>
    <property type="molecule type" value="Genomic_DNA"/>
</dbReference>
<reference evidence="2" key="1">
    <citation type="submission" date="2021-03" db="EMBL/GenBank/DDBJ databases">
        <title>Draft genome sequence of rust myrtle Austropuccinia psidii MF-1, a brazilian biotype.</title>
        <authorList>
            <person name="Quecine M.C."/>
            <person name="Pachon D.M.R."/>
            <person name="Bonatelli M.L."/>
            <person name="Correr F.H."/>
            <person name="Franceschini L.M."/>
            <person name="Leite T.F."/>
            <person name="Margarido G.R.A."/>
            <person name="Almeida C.A."/>
            <person name="Ferrarezi J.A."/>
            <person name="Labate C.A."/>
        </authorList>
    </citation>
    <scope>NUCLEOTIDE SEQUENCE</scope>
    <source>
        <strain evidence="2">MF-1</strain>
    </source>
</reference>
<comment type="caution">
    <text evidence="2">The sequence shown here is derived from an EMBL/GenBank/DDBJ whole genome shotgun (WGS) entry which is preliminary data.</text>
</comment>
<dbReference type="AlphaFoldDB" id="A0A9Q3HH01"/>
<protein>
    <submittedName>
        <fullName evidence="2">Uncharacterized protein</fullName>
    </submittedName>
</protein>
<feature type="region of interest" description="Disordered" evidence="1">
    <location>
        <begin position="78"/>
        <end position="125"/>
    </location>
</feature>
<feature type="compositionally biased region" description="Polar residues" evidence="1">
    <location>
        <begin position="78"/>
        <end position="91"/>
    </location>
</feature>